<dbReference type="EMBL" id="CP000728">
    <property type="protein sequence ID" value="ABS40440.1"/>
    <property type="molecule type" value="Genomic_DNA"/>
</dbReference>
<feature type="domain" description="Alcohol dehydrogenase iron-type/glycerol dehydrogenase GldA" evidence="2">
    <location>
        <begin position="7"/>
        <end position="175"/>
    </location>
</feature>
<dbReference type="PANTHER" id="PTHR11496:SF83">
    <property type="entry name" value="HYDROXYACID-OXOACID TRANSHYDROGENASE, MITOCHONDRIAL"/>
    <property type="match status" value="1"/>
</dbReference>
<dbReference type="Pfam" id="PF25137">
    <property type="entry name" value="ADH_Fe_C"/>
    <property type="match status" value="1"/>
</dbReference>
<dbReference type="GO" id="GO:0004022">
    <property type="term" value="F:alcohol dehydrogenase (NAD+) activity"/>
    <property type="evidence" value="ECO:0007669"/>
    <property type="project" value="UniProtKB-ARBA"/>
</dbReference>
<dbReference type="SUPFAM" id="SSF56796">
    <property type="entry name" value="Dehydroquinate synthase-like"/>
    <property type="match status" value="1"/>
</dbReference>
<dbReference type="RefSeq" id="WP_012099729.1">
    <property type="nucleotide sequence ID" value="NC_009699.1"/>
</dbReference>
<dbReference type="InterPro" id="IPR056798">
    <property type="entry name" value="ADH_Fe_C"/>
</dbReference>
<dbReference type="FunFam" id="3.40.50.1970:FF:000003">
    <property type="entry name" value="Alcohol dehydrogenase, iron-containing"/>
    <property type="match status" value="1"/>
</dbReference>
<dbReference type="KEGG" id="cbf:CLI_1720"/>
<protein>
    <submittedName>
        <fullName evidence="4">NADH-dependent butanol dehydrogenase</fullName>
        <ecNumber evidence="4">1.1.1.-</ecNumber>
    </submittedName>
</protein>
<dbReference type="InterPro" id="IPR039697">
    <property type="entry name" value="Alcohol_dehydrogenase_Fe"/>
</dbReference>
<dbReference type="Gene3D" id="1.20.1090.10">
    <property type="entry name" value="Dehydroquinate synthase-like - alpha domain"/>
    <property type="match status" value="1"/>
</dbReference>
<dbReference type="GO" id="GO:0046872">
    <property type="term" value="F:metal ion binding"/>
    <property type="evidence" value="ECO:0007669"/>
    <property type="project" value="InterPro"/>
</dbReference>
<dbReference type="InterPro" id="IPR034802">
    <property type="entry name" value="NADPH_BDH"/>
</dbReference>
<dbReference type="PROSITE" id="PS00060">
    <property type="entry name" value="ADH_IRON_2"/>
    <property type="match status" value="1"/>
</dbReference>
<evidence type="ECO:0000259" key="3">
    <source>
        <dbReference type="Pfam" id="PF25137"/>
    </source>
</evidence>
<dbReference type="Proteomes" id="UP000002410">
    <property type="component" value="Chromosome"/>
</dbReference>
<sequence>MERFTLPRDLYFGEGSLEALKTLKGKKAVVVVGGGSMKRFGFLDKVQSYLNEAGIEVKLIEGVEPDPSVETVMNGAAVMREFEPDLIVSIGGGSPIDAAKAMWIFYEYPEFTFEQAVIPFGIPELRQKARFVAIPSTSGTATEVTAFSVITDYKKKIKYPLADFNLTPDIAIVDPDLAQTMPAKLTAHTGMDALTHAIEAYVAGLRSVFSDPLAMQAIVMVKEYLVKSYNGNKEARGQMHLAQCLAGMAFSNALLGITHSMAHKTGAVFHIPHGCANAIFLPYVIQYNSKSCGERYATIAKKLGLAGENQDELVKSLIEMIREMNKTMNIPSNLKEYGITEEDFKENVKYISHNAVLDACTGSNPREINDETMEKLFACTYYGEEVTF</sequence>
<dbReference type="InterPro" id="IPR001670">
    <property type="entry name" value="ADH_Fe/GldA"/>
</dbReference>
<evidence type="ECO:0000313" key="4">
    <source>
        <dbReference type="EMBL" id="ABS40440.1"/>
    </source>
</evidence>
<dbReference type="AlphaFoldDB" id="A7GDX0"/>
<reference evidence="5" key="1">
    <citation type="submission" date="2007-06" db="EMBL/GenBank/DDBJ databases">
        <authorList>
            <person name="Brinkac L.M."/>
            <person name="Daugherty S."/>
            <person name="Dodson R.J."/>
            <person name="Madupu R."/>
            <person name="Brown J.L."/>
            <person name="Bruce D."/>
            <person name="Detter C."/>
            <person name="Munk C."/>
            <person name="Smith L.A."/>
            <person name="Smith T.J."/>
            <person name="White O."/>
            <person name="Brettin T.S."/>
        </authorList>
    </citation>
    <scope>NUCLEOTIDE SEQUENCE [LARGE SCALE GENOMIC DNA]</scope>
    <source>
        <strain evidence="5">Langeland / NCTC 10281 / Type F</strain>
    </source>
</reference>
<dbReference type="PANTHER" id="PTHR11496">
    <property type="entry name" value="ALCOHOL DEHYDROGENASE"/>
    <property type="match status" value="1"/>
</dbReference>
<dbReference type="Gene3D" id="3.40.50.1970">
    <property type="match status" value="1"/>
</dbReference>
<keyword evidence="1 4" id="KW-0560">Oxidoreductase</keyword>
<dbReference type="PROSITE" id="PS00913">
    <property type="entry name" value="ADH_IRON_1"/>
    <property type="match status" value="1"/>
</dbReference>
<dbReference type="Pfam" id="PF00465">
    <property type="entry name" value="Fe-ADH"/>
    <property type="match status" value="1"/>
</dbReference>
<dbReference type="InterPro" id="IPR018211">
    <property type="entry name" value="ADH_Fe_CS"/>
</dbReference>
<feature type="domain" description="Fe-containing alcohol dehydrogenase-like C-terminal" evidence="3">
    <location>
        <begin position="186"/>
        <end position="378"/>
    </location>
</feature>
<dbReference type="CDD" id="cd08179">
    <property type="entry name" value="NADPH_BDH"/>
    <property type="match status" value="1"/>
</dbReference>
<evidence type="ECO:0000256" key="1">
    <source>
        <dbReference type="ARBA" id="ARBA00023002"/>
    </source>
</evidence>
<proteinExistence type="predicted"/>
<name>A7GDX0_CLOBL</name>
<accession>A7GDX0</accession>
<dbReference type="HOGENOM" id="CLU_007207_0_0_9"/>
<dbReference type="EC" id="1.1.1.-" evidence="4"/>
<evidence type="ECO:0000259" key="2">
    <source>
        <dbReference type="Pfam" id="PF00465"/>
    </source>
</evidence>
<evidence type="ECO:0000313" key="5">
    <source>
        <dbReference type="Proteomes" id="UP000002410"/>
    </source>
</evidence>
<organism evidence="4 5">
    <name type="scientific">Clostridium botulinum (strain Langeland / NCTC 10281 / Type F)</name>
    <dbReference type="NCBI Taxonomy" id="441772"/>
    <lineage>
        <taxon>Bacteria</taxon>
        <taxon>Bacillati</taxon>
        <taxon>Bacillota</taxon>
        <taxon>Clostridia</taxon>
        <taxon>Eubacteriales</taxon>
        <taxon>Clostridiaceae</taxon>
        <taxon>Clostridium</taxon>
    </lineage>
</organism>
<gene>
    <name evidence="4" type="ordered locus">CLI_1720</name>
</gene>
<dbReference type="FunFam" id="1.20.1090.10:FF:000001">
    <property type="entry name" value="Aldehyde-alcohol dehydrogenase"/>
    <property type="match status" value="1"/>
</dbReference>